<keyword evidence="8 10" id="KW-0472">Membrane</keyword>
<dbReference type="AlphaFoldDB" id="A0A9P6UAL5"/>
<dbReference type="InterPro" id="IPR008839">
    <property type="entry name" value="MDM33_fungi"/>
</dbReference>
<reference evidence="12" key="1">
    <citation type="journal article" date="2020" name="Fungal Divers.">
        <title>Resolving the Mortierellaceae phylogeny through synthesis of multi-gene phylogenetics and phylogenomics.</title>
        <authorList>
            <person name="Vandepol N."/>
            <person name="Liber J."/>
            <person name="Desiro A."/>
            <person name="Na H."/>
            <person name="Kennedy M."/>
            <person name="Barry K."/>
            <person name="Grigoriev I.V."/>
            <person name="Miller A.N."/>
            <person name="O'Donnell K."/>
            <person name="Stajich J.E."/>
            <person name="Bonito G."/>
        </authorList>
    </citation>
    <scope>NUCLEOTIDE SEQUENCE</scope>
    <source>
        <strain evidence="12">BC1065</strain>
    </source>
</reference>
<feature type="compositionally biased region" description="Low complexity" evidence="11">
    <location>
        <begin position="79"/>
        <end position="96"/>
    </location>
</feature>
<feature type="compositionally biased region" description="Low complexity" evidence="11">
    <location>
        <begin position="49"/>
        <end position="59"/>
    </location>
</feature>
<evidence type="ECO:0000256" key="6">
    <source>
        <dbReference type="ARBA" id="ARBA00023054"/>
    </source>
</evidence>
<keyword evidence="7 10" id="KW-0496">Mitochondrion</keyword>
<sequence length="732" mass="78296">MLAHHARIVPARSSVLVSSLLHHAAAPGCTSLVHRPLSTTCIRQNKQDGGSSNSSGANGKDLTTPPSTTPNHRRADTNTTSTTTSSSGVVSATAKSEPTTATDLEKKRAEERDATLKEILESAAAEARSLERERLAEEARRQEALKAAAAAERARQEELERLQTAAAVEPAVPQKESATTKSASEAPSSSSFAATSSPSSLSSSTTHAAQPEPLPSEKASRASISSSSTAVDGGNSSTTATPLSSSPTTVSHDPLDDFKARLLPYKKSLQSSTEYLISSIPDSLRELSDSIKRRDYQDMISQLAKHLNTITGYNAIDKLKRQVISHGDALDTSRIKLAQAKHAYEEAIATRSNTQKAINDLLQRKHLWSPNDVIRFTDLYRSEHANEQAEIRTKEAYRHAEEEVEEKSRKLTTIIMERYHGEQVWSDKIRAASTYGTWGLVCVNVMAFLVVQAFVEPRRRRKQIERYEELVQDLTDRGILPGHEGGVGGGVATAYPSQGAAGTASTSGATALPADFMAATTATLVNPGGEEDGQQQQQQTATFRPAAAAQSLDGGIDILERLVQLAQEQEARLTRMEAIMTGQDASPPAIAGAFSETERVSMVMDGDAAAAAGANEVVMTDDGTILLVHYGDGLEAEVASQSTTGLDAETWPDQLAAAALGRSALRHARLGPSLSSSSTEDDRRAWTERVKGMLASNDDPVLMKKCDYWLSGLGGAILGSIVTGLIIMASNR</sequence>
<keyword evidence="6" id="KW-0175">Coiled coil</keyword>
<evidence type="ECO:0000256" key="9">
    <source>
        <dbReference type="ARBA" id="ARBA00024807"/>
    </source>
</evidence>
<feature type="transmembrane region" description="Helical" evidence="10">
    <location>
        <begin position="435"/>
        <end position="455"/>
    </location>
</feature>
<dbReference type="GO" id="GO:0007007">
    <property type="term" value="P:inner mitochondrial membrane organization"/>
    <property type="evidence" value="ECO:0007669"/>
    <property type="project" value="TreeGrafter"/>
</dbReference>
<comment type="similarity">
    <text evidence="1 10">Belongs to the SHE9 family.</text>
</comment>
<evidence type="ECO:0000256" key="4">
    <source>
        <dbReference type="ARBA" id="ARBA00022946"/>
    </source>
</evidence>
<proteinExistence type="inferred from homology"/>
<dbReference type="OrthoDB" id="5595506at2759"/>
<evidence type="ECO:0000256" key="8">
    <source>
        <dbReference type="ARBA" id="ARBA00023136"/>
    </source>
</evidence>
<comment type="function">
    <text evidence="9">Required for the maintenance of the structure of the mitochondrial inner membrane. Involved in mitochondrial morphology. Causes growth arrest when highly overexpressed.</text>
</comment>
<dbReference type="Proteomes" id="UP000807716">
    <property type="component" value="Unassembled WGS sequence"/>
</dbReference>
<evidence type="ECO:0000256" key="3">
    <source>
        <dbReference type="ARBA" id="ARBA00022792"/>
    </source>
</evidence>
<keyword evidence="4 10" id="KW-0809">Transit peptide</keyword>
<dbReference type="EMBL" id="JAAAJB010000087">
    <property type="protein sequence ID" value="KAG0266783.1"/>
    <property type="molecule type" value="Genomic_DNA"/>
</dbReference>
<protein>
    <recommendedName>
        <fullName evidence="10">Sensitive to high expression protein 9, mitochondrial</fullName>
    </recommendedName>
</protein>
<feature type="compositionally biased region" description="Basic and acidic residues" evidence="11">
    <location>
        <begin position="103"/>
        <end position="112"/>
    </location>
</feature>
<dbReference type="Pfam" id="PF05546">
    <property type="entry name" value="She9_MDM33"/>
    <property type="match status" value="1"/>
</dbReference>
<organism evidence="12 13">
    <name type="scientific">Actinomortierella ambigua</name>
    <dbReference type="NCBI Taxonomy" id="1343610"/>
    <lineage>
        <taxon>Eukaryota</taxon>
        <taxon>Fungi</taxon>
        <taxon>Fungi incertae sedis</taxon>
        <taxon>Mucoromycota</taxon>
        <taxon>Mortierellomycotina</taxon>
        <taxon>Mortierellomycetes</taxon>
        <taxon>Mortierellales</taxon>
        <taxon>Mortierellaceae</taxon>
        <taxon>Actinomortierella</taxon>
    </lineage>
</organism>
<evidence type="ECO:0000256" key="1">
    <source>
        <dbReference type="ARBA" id="ARBA00007472"/>
    </source>
</evidence>
<evidence type="ECO:0000256" key="10">
    <source>
        <dbReference type="RuleBase" id="RU364128"/>
    </source>
</evidence>
<keyword evidence="5 10" id="KW-1133">Transmembrane helix</keyword>
<comment type="subcellular location">
    <subcellularLocation>
        <location evidence="10">Mitochondrion inner membrane</location>
        <topology evidence="10">Multi-pass membrane protein</topology>
    </subcellularLocation>
</comment>
<accession>A0A9P6UAL5</accession>
<feature type="region of interest" description="Disordered" evidence="11">
    <location>
        <begin position="165"/>
        <end position="254"/>
    </location>
</feature>
<evidence type="ECO:0000313" key="13">
    <source>
        <dbReference type="Proteomes" id="UP000807716"/>
    </source>
</evidence>
<dbReference type="PANTHER" id="PTHR31961">
    <property type="entry name" value="SENSITIVE TO HIGH EXPRESSION PROTEIN 9, MITOCHONDRIAL"/>
    <property type="match status" value="1"/>
</dbReference>
<feature type="region of interest" description="Disordered" evidence="11">
    <location>
        <begin position="43"/>
        <end position="112"/>
    </location>
</feature>
<evidence type="ECO:0000256" key="2">
    <source>
        <dbReference type="ARBA" id="ARBA00022692"/>
    </source>
</evidence>
<feature type="compositionally biased region" description="Low complexity" evidence="11">
    <location>
        <begin position="177"/>
        <end position="209"/>
    </location>
</feature>
<keyword evidence="13" id="KW-1185">Reference proteome</keyword>
<gene>
    <name evidence="12" type="primary">SHE9</name>
    <name evidence="12" type="ORF">DFQ27_009452</name>
</gene>
<comment type="caution">
    <text evidence="12">The sequence shown here is derived from an EMBL/GenBank/DDBJ whole genome shotgun (WGS) entry which is preliminary data.</text>
</comment>
<evidence type="ECO:0000256" key="7">
    <source>
        <dbReference type="ARBA" id="ARBA00023128"/>
    </source>
</evidence>
<keyword evidence="2 10" id="KW-0812">Transmembrane</keyword>
<feature type="compositionally biased region" description="Low complexity" evidence="11">
    <location>
        <begin position="534"/>
        <end position="544"/>
    </location>
</feature>
<feature type="transmembrane region" description="Helical" evidence="10">
    <location>
        <begin position="708"/>
        <end position="729"/>
    </location>
</feature>
<evidence type="ECO:0000313" key="12">
    <source>
        <dbReference type="EMBL" id="KAG0266783.1"/>
    </source>
</evidence>
<feature type="compositionally biased region" description="Low complexity" evidence="11">
    <location>
        <begin position="221"/>
        <end position="249"/>
    </location>
</feature>
<comment type="subunit">
    <text evidence="10">Homooligomer.</text>
</comment>
<keyword evidence="3 10" id="KW-0999">Mitochondrion inner membrane</keyword>
<dbReference type="GO" id="GO:0005743">
    <property type="term" value="C:mitochondrial inner membrane"/>
    <property type="evidence" value="ECO:0007669"/>
    <property type="project" value="UniProtKB-SubCell"/>
</dbReference>
<feature type="region of interest" description="Disordered" evidence="11">
    <location>
        <begin position="525"/>
        <end position="544"/>
    </location>
</feature>
<name>A0A9P6UAL5_9FUNG</name>
<evidence type="ECO:0000256" key="5">
    <source>
        <dbReference type="ARBA" id="ARBA00022989"/>
    </source>
</evidence>
<evidence type="ECO:0000256" key="11">
    <source>
        <dbReference type="SAM" id="MobiDB-lite"/>
    </source>
</evidence>
<dbReference type="PANTHER" id="PTHR31961:SF3">
    <property type="entry name" value="SENSITIVE TO HIGH EXPRESSION PROTEIN 9, MITOCHONDRIAL"/>
    <property type="match status" value="1"/>
</dbReference>